<sequence length="456" mass="52435">MNDTKTSTNNTKRKRLVELGPESLADALLQLAGHNDTADELVERLIATPRENVRKFQAKLTGLKRSRRFIRWGESYEFSHELKQLLEVLKEGAENPAMGSKLVVKFFKCDEAIFERCDDSSGHVGDVFRYDATELFSTYAQRCSSKEWLADLVFDLNKQDPYGVRDALIHCAAEYLPESVVRYLIHRMQQTADEELDKYEKQHWLHLIESLARQIRDPELFLRTRTAYRGSLNANAWLDIAGVYLASGDAQTALEWLEKISDDDVLQTSRRDTMLLEVYGQLGQSQKQEEIAWKKFRSCRTVTALKELLEVIGKERHDTVVQEELPKIHANKNLSLTDAAFLVDLSLMDEAGDYVLERAEQLDGDHYYSLLPLAKALEESGYPLPALVVYRSLLDSILRRGKSTIYHHGVRYLKKLDRLAADVDDWKNVSDHQSYVQKLRQTHGRKSAFWSKYGVC</sequence>
<dbReference type="Pfam" id="PF21810">
    <property type="entry name" value="DUF6880"/>
    <property type="match status" value="2"/>
</dbReference>
<accession>A0A8J7RHD8</accession>
<proteinExistence type="predicted"/>
<comment type="caution">
    <text evidence="1">The sequence shown here is derived from an EMBL/GenBank/DDBJ whole genome shotgun (WGS) entry which is preliminary data.</text>
</comment>
<keyword evidence="2" id="KW-1185">Reference proteome</keyword>
<dbReference type="Gene3D" id="1.25.40.10">
    <property type="entry name" value="Tetratricopeptide repeat domain"/>
    <property type="match status" value="1"/>
</dbReference>
<name>A0A8J7RHD8_9BACT</name>
<evidence type="ECO:0000313" key="2">
    <source>
        <dbReference type="Proteomes" id="UP000673975"/>
    </source>
</evidence>
<dbReference type="AlphaFoldDB" id="A0A8J7RHD8"/>
<evidence type="ECO:0000313" key="1">
    <source>
        <dbReference type="EMBL" id="MBP3191875.1"/>
    </source>
</evidence>
<dbReference type="InterPro" id="IPR049245">
    <property type="entry name" value="DUF6880"/>
</dbReference>
<dbReference type="InterPro" id="IPR011990">
    <property type="entry name" value="TPR-like_helical_dom_sf"/>
</dbReference>
<dbReference type="Proteomes" id="UP000673975">
    <property type="component" value="Unassembled WGS sequence"/>
</dbReference>
<dbReference type="EMBL" id="JAFIDN010000002">
    <property type="protein sequence ID" value="MBP3191875.1"/>
    <property type="molecule type" value="Genomic_DNA"/>
</dbReference>
<gene>
    <name evidence="1" type="ORF">NATSA_04270</name>
</gene>
<reference evidence="1" key="1">
    <citation type="submission" date="2021-02" db="EMBL/GenBank/DDBJ databases">
        <title>Natronogracilivirga saccharolytica gen. nov. sp. nov. a new anaerobic, haloalkiliphilic carbohydrate-fermenting bacterium from soda lake and proposing of Cyclonatronumiaceae fam. nov. in the phylum Balneolaeota.</title>
        <authorList>
            <person name="Zhilina T.N."/>
            <person name="Sorokin D.Y."/>
            <person name="Zavarzina D.G."/>
            <person name="Toshchakov S.V."/>
            <person name="Kublanov I.V."/>
        </authorList>
    </citation>
    <scope>NUCLEOTIDE SEQUENCE</scope>
    <source>
        <strain evidence="1">Z-1702</strain>
    </source>
</reference>
<protein>
    <submittedName>
        <fullName evidence="1">Uncharacterized protein</fullName>
    </submittedName>
</protein>
<organism evidence="1 2">
    <name type="scientific">Natronogracilivirga saccharolytica</name>
    <dbReference type="NCBI Taxonomy" id="2812953"/>
    <lineage>
        <taxon>Bacteria</taxon>
        <taxon>Pseudomonadati</taxon>
        <taxon>Balneolota</taxon>
        <taxon>Balneolia</taxon>
        <taxon>Balneolales</taxon>
        <taxon>Cyclonatronaceae</taxon>
        <taxon>Natronogracilivirga</taxon>
    </lineage>
</organism>
<dbReference type="RefSeq" id="WP_210510713.1">
    <property type="nucleotide sequence ID" value="NZ_JAFIDN010000002.1"/>
</dbReference>